<reference evidence="1" key="2">
    <citation type="journal article" date="2023" name="IMA Fungus">
        <title>Comparative genomic study of the Penicillium genus elucidates a diverse pangenome and 15 lateral gene transfer events.</title>
        <authorList>
            <person name="Petersen C."/>
            <person name="Sorensen T."/>
            <person name="Nielsen M.R."/>
            <person name="Sondergaard T.E."/>
            <person name="Sorensen J.L."/>
            <person name="Fitzpatrick D.A."/>
            <person name="Frisvad J.C."/>
            <person name="Nielsen K.L."/>
        </authorList>
    </citation>
    <scope>NUCLEOTIDE SEQUENCE</scope>
    <source>
        <strain evidence="1">IBT 3081</strain>
    </source>
</reference>
<dbReference type="OrthoDB" id="5386595at2759"/>
<keyword evidence="2" id="KW-1185">Reference proteome</keyword>
<sequence length="416" mass="47290">MPDRIPFPVPERISSLMPANRRQALCDHQERSVSNSSKLSQVSQDSLQSTTSDFLDAKIATLEDEKEYISCIKQGLDAVSSLRLLSSDAFQTEIGPVLRRFRATSQTLDVLKRQQTLIEEDLEVEVKCRKITGPSDDGLVERAYVDTIIPRVMGAAAKIRKHAFDQKKFKKEVNQYYGLTTECAGETSFCHVLGYSYLPLQSKQLFYQPEVSHIFGVQDSVLSDPRNEEKDLTKIPIALLLYNLIESLLDQGVIAIVPIPGSITEPTTWRCVVLDESKNENFVYKRESGEIMKVKHLDDRILSFLSENRPRRRYLYFRFLISYLHAKRLNLGDTTEKVEARRFWPSGGEYLNKSTLKTLARCISGCEIPDEFVTNKTFEGSANESRNLQAGMILGMDILDTHPDDYGALIESMKRL</sequence>
<evidence type="ECO:0000313" key="2">
    <source>
        <dbReference type="Proteomes" id="UP001147752"/>
    </source>
</evidence>
<name>A0A9W9S785_9EURO</name>
<proteinExistence type="predicted"/>
<accession>A0A9W9S785</accession>
<dbReference type="RefSeq" id="XP_056579297.1">
    <property type="nucleotide sequence ID" value="XM_056723047.1"/>
</dbReference>
<gene>
    <name evidence="1" type="ORF">N7517_005317</name>
</gene>
<evidence type="ECO:0000313" key="1">
    <source>
        <dbReference type="EMBL" id="KAJ5373311.1"/>
    </source>
</evidence>
<reference evidence="1" key="1">
    <citation type="submission" date="2022-12" db="EMBL/GenBank/DDBJ databases">
        <authorList>
            <person name="Petersen C."/>
        </authorList>
    </citation>
    <scope>NUCLEOTIDE SEQUENCE</scope>
    <source>
        <strain evidence="1">IBT 3081</strain>
    </source>
</reference>
<dbReference type="EMBL" id="JAPZBT010000002">
    <property type="protein sequence ID" value="KAJ5373311.1"/>
    <property type="molecule type" value="Genomic_DNA"/>
</dbReference>
<protein>
    <submittedName>
        <fullName evidence="1">Uncharacterized protein</fullName>
    </submittedName>
</protein>
<dbReference type="AlphaFoldDB" id="A0A9W9S785"/>
<organism evidence="1 2">
    <name type="scientific">Penicillium concentricum</name>
    <dbReference type="NCBI Taxonomy" id="293559"/>
    <lineage>
        <taxon>Eukaryota</taxon>
        <taxon>Fungi</taxon>
        <taxon>Dikarya</taxon>
        <taxon>Ascomycota</taxon>
        <taxon>Pezizomycotina</taxon>
        <taxon>Eurotiomycetes</taxon>
        <taxon>Eurotiomycetidae</taxon>
        <taxon>Eurotiales</taxon>
        <taxon>Aspergillaceae</taxon>
        <taxon>Penicillium</taxon>
    </lineage>
</organism>
<dbReference type="GeneID" id="81462230"/>
<dbReference type="Proteomes" id="UP001147752">
    <property type="component" value="Unassembled WGS sequence"/>
</dbReference>
<comment type="caution">
    <text evidence="1">The sequence shown here is derived from an EMBL/GenBank/DDBJ whole genome shotgun (WGS) entry which is preliminary data.</text>
</comment>